<accession>A0ABW8KFN0</accession>
<reference evidence="3 4" key="1">
    <citation type="submission" date="2020-10" db="EMBL/GenBank/DDBJ databases">
        <title>Phylogeny of dyella-like bacteria.</title>
        <authorList>
            <person name="Fu J."/>
        </authorList>
    </citation>
    <scope>NUCLEOTIDE SEQUENCE [LARGE SCALE GENOMIC DNA]</scope>
    <source>
        <strain evidence="3 4">DKC-1</strain>
    </source>
</reference>
<dbReference type="InterPro" id="IPR007372">
    <property type="entry name" value="Lipid/polyisoprenoid-bd_YceI"/>
</dbReference>
<proteinExistence type="predicted"/>
<protein>
    <submittedName>
        <fullName evidence="3">Polyisoprenoid-binding protein</fullName>
    </submittedName>
</protein>
<gene>
    <name evidence="3" type="ORF">ISP14_09065</name>
</gene>
<feature type="domain" description="Lipid/polyisoprenoid-binding YceI-like" evidence="2">
    <location>
        <begin position="46"/>
        <end position="220"/>
    </location>
</feature>
<evidence type="ECO:0000313" key="4">
    <source>
        <dbReference type="Proteomes" id="UP001620397"/>
    </source>
</evidence>
<keyword evidence="4" id="KW-1185">Reference proteome</keyword>
<comment type="caution">
    <text evidence="3">The sequence shown here is derived from an EMBL/GenBank/DDBJ whole genome shotgun (WGS) entry which is preliminary data.</text>
</comment>
<evidence type="ECO:0000256" key="1">
    <source>
        <dbReference type="SAM" id="SignalP"/>
    </source>
</evidence>
<keyword evidence="1" id="KW-0732">Signal</keyword>
<dbReference type="Pfam" id="PF04264">
    <property type="entry name" value="YceI"/>
    <property type="match status" value="1"/>
</dbReference>
<dbReference type="SUPFAM" id="SSF101874">
    <property type="entry name" value="YceI-like"/>
    <property type="match status" value="1"/>
</dbReference>
<feature type="chain" id="PRO_5046481395" evidence="1">
    <location>
        <begin position="27"/>
        <end position="232"/>
    </location>
</feature>
<sequence>MVRTALRPFAAGAVAILLGMYGAASRATDAAAPSAMPPVAAPPAGAYHIDKAHASLQLRVSHMGFSTYTTRFSRFDAALTFDPRNIPASKLVATVETASLEMDAAPKMCIDIVQGPQLLDAAKFPKIVFRSEKIQMTGAKSFEIEGTLDLHGVTRPLTLTGTYNGGYAGMPGMDPHARIGFSAHGAFKRSDFGMGFGVPAPGTTMGVGDLIDVTLEAEFIGPALANTTGKPR</sequence>
<dbReference type="EMBL" id="JADIKL010000004">
    <property type="protein sequence ID" value="MFK2930940.1"/>
    <property type="molecule type" value="Genomic_DNA"/>
</dbReference>
<name>A0ABW8KFN0_9GAMM</name>
<dbReference type="PANTHER" id="PTHR34406">
    <property type="entry name" value="PROTEIN YCEI"/>
    <property type="match status" value="1"/>
</dbReference>
<dbReference type="Gene3D" id="2.40.128.110">
    <property type="entry name" value="Lipid/polyisoprenoid-binding, YceI-like"/>
    <property type="match status" value="1"/>
</dbReference>
<dbReference type="Proteomes" id="UP001620397">
    <property type="component" value="Unassembled WGS sequence"/>
</dbReference>
<dbReference type="PANTHER" id="PTHR34406:SF1">
    <property type="entry name" value="PROTEIN YCEI"/>
    <property type="match status" value="1"/>
</dbReference>
<evidence type="ECO:0000259" key="2">
    <source>
        <dbReference type="SMART" id="SM00867"/>
    </source>
</evidence>
<organism evidence="3 4">
    <name type="scientific">Dyella agri</name>
    <dbReference type="NCBI Taxonomy" id="1926869"/>
    <lineage>
        <taxon>Bacteria</taxon>
        <taxon>Pseudomonadati</taxon>
        <taxon>Pseudomonadota</taxon>
        <taxon>Gammaproteobacteria</taxon>
        <taxon>Lysobacterales</taxon>
        <taxon>Rhodanobacteraceae</taxon>
        <taxon>Dyella</taxon>
    </lineage>
</organism>
<feature type="signal peptide" evidence="1">
    <location>
        <begin position="1"/>
        <end position="26"/>
    </location>
</feature>
<evidence type="ECO:0000313" key="3">
    <source>
        <dbReference type="EMBL" id="MFK2930940.1"/>
    </source>
</evidence>
<dbReference type="InterPro" id="IPR036761">
    <property type="entry name" value="TTHA0802/YceI-like_sf"/>
</dbReference>
<dbReference type="SMART" id="SM00867">
    <property type="entry name" value="YceI"/>
    <property type="match status" value="1"/>
</dbReference>